<feature type="disulfide bond" evidence="8">
    <location>
        <begin position="192"/>
        <end position="207"/>
    </location>
</feature>
<dbReference type="InterPro" id="IPR036055">
    <property type="entry name" value="LDL_receptor-like_sf"/>
</dbReference>
<evidence type="ECO:0000256" key="4">
    <source>
        <dbReference type="ARBA" id="ARBA00022737"/>
    </source>
</evidence>
<dbReference type="PROSITE" id="PS50068">
    <property type="entry name" value="LDLRA_2"/>
    <property type="match status" value="5"/>
</dbReference>
<dbReference type="CDD" id="cd00112">
    <property type="entry name" value="LDLa"/>
    <property type="match status" value="6"/>
</dbReference>
<dbReference type="GO" id="GO:0005886">
    <property type="term" value="C:plasma membrane"/>
    <property type="evidence" value="ECO:0007669"/>
    <property type="project" value="TreeGrafter"/>
</dbReference>
<comment type="caution">
    <text evidence="8">Lacks conserved residue(s) required for the propagation of feature annotation.</text>
</comment>
<sequence>MLSSPFLSLPILSSLSSSFPSTSLSRTFYRSLILFFSLFRFTHFLSPFSPVQQETSGSNGLPVQGRNPVEAAVAELLSGLSKPVGDSSISEEQSSDVVVANASEPLCKGDDFRCQLIPECIPKRERCDGTPQCRDQSDEHRCSCLDRLRSVKPGLVNDGYYDCFDGSDEFVKLCQGFMCETSRQCIAMSEACDGVVDCQYAEDEINCIGLVSAVDPPSLSGLLDLSEQRSPAGMLMRKEGISWRPVCLEGVSTELVKEICPYLGYSSDPIETSHNTSDPIEILYEEETRRLRANQSVVNFPAKLGDELPYWREDAAAPHQGDVGQQGRHGFLKLLQVIQKDGSEGRCKSEVRCGEELCGIVPRFVFTQDIPVWKLGGVPWAGAVYVNGQYKCGATIVQPSWVMTSVACISQVDLTKSRVTVVMGSWRKVGKPTRLWSAYEHDRRVDYKVAVTSSDIMLLHLQERMPKSHYINHLCLPNSLPKVQPNSSCVIAGLSEDDDRLSLGIAFHTDENCTNSEICIADDLGKAPCMSSWAGVIACRTGSGANSVWTGVGMWSHGKHDGNSSQPVRHSLFTNEDLNSIFRILATPDTSIPTVPDICEGDACATGVCIGQEMKCDMKLDCPDLADELPTCPTHFSLCAPDKETDTCVCEDEMMQCPDKICIPFDKVCDGISHCLDGSDEVNCTCIEMLRRVDRRKVCDGIIDCEDQDDEKYCGCSDHSKFRCYNSSQMCIEEELMCDGKSDCENGEDENHCLALSPWVFVSETVLGIPQRSREGFLMLRMRGRWFTYGSKHWSKNTYLSGHLCQNLGYPNVIATVSRSLSMEQVIEIGKEFANSTNADLTKFDTSRLLPSEEEDSTSVVYVVCLEED</sequence>
<dbReference type="InterPro" id="IPR043504">
    <property type="entry name" value="Peptidase_S1_PA_chymotrypsin"/>
</dbReference>
<dbReference type="InterPro" id="IPR050685">
    <property type="entry name" value="LDLR"/>
</dbReference>
<dbReference type="SMART" id="SM00192">
    <property type="entry name" value="LDLa"/>
    <property type="match status" value="5"/>
</dbReference>
<dbReference type="Gene3D" id="4.10.400.10">
    <property type="entry name" value="Low-density Lipoprotein Receptor"/>
    <property type="match status" value="4"/>
</dbReference>
<feature type="disulfide bond" evidence="8">
    <location>
        <begin position="738"/>
        <end position="753"/>
    </location>
</feature>
<evidence type="ECO:0000256" key="2">
    <source>
        <dbReference type="ARBA" id="ARBA00004308"/>
    </source>
</evidence>
<dbReference type="SMART" id="SM00020">
    <property type="entry name" value="Tryp_SPc"/>
    <property type="match status" value="1"/>
</dbReference>
<dbReference type="SUPFAM" id="SSF56487">
    <property type="entry name" value="SRCR-like"/>
    <property type="match status" value="1"/>
</dbReference>
<evidence type="ECO:0000313" key="11">
    <source>
        <dbReference type="Proteomes" id="UP000283509"/>
    </source>
</evidence>
<dbReference type="PRINTS" id="PR00261">
    <property type="entry name" value="LDLRECEPTOR"/>
</dbReference>
<feature type="disulfide bond" evidence="8">
    <location>
        <begin position="127"/>
        <end position="142"/>
    </location>
</feature>
<dbReference type="GO" id="GO:0004252">
    <property type="term" value="F:serine-type endopeptidase activity"/>
    <property type="evidence" value="ECO:0007669"/>
    <property type="project" value="InterPro"/>
</dbReference>
<dbReference type="InterPro" id="IPR036772">
    <property type="entry name" value="SRCR-like_dom_sf"/>
</dbReference>
<keyword evidence="10" id="KW-0378">Hydrolase</keyword>
<dbReference type="PANTHER" id="PTHR24270">
    <property type="entry name" value="LOW-DENSITY LIPOPROTEIN RECEPTOR-RELATED"/>
    <property type="match status" value="1"/>
</dbReference>
<gene>
    <name evidence="10" type="ORF">C7M84_002760</name>
</gene>
<dbReference type="InterPro" id="IPR023415">
    <property type="entry name" value="LDLR_class-A_CS"/>
</dbReference>
<dbReference type="GO" id="GO:0012505">
    <property type="term" value="C:endomembrane system"/>
    <property type="evidence" value="ECO:0007669"/>
    <property type="project" value="UniProtKB-SubCell"/>
</dbReference>
<dbReference type="InterPro" id="IPR009003">
    <property type="entry name" value="Peptidase_S1_PA"/>
</dbReference>
<reference evidence="10 11" key="2">
    <citation type="submission" date="2019-01" db="EMBL/GenBank/DDBJ databases">
        <title>The decoding of complex shrimp genome reveals the adaptation for benthos swimmer, frequently molting mechanism and breeding impact on genome.</title>
        <authorList>
            <person name="Sun Y."/>
            <person name="Gao Y."/>
            <person name="Yu Y."/>
        </authorList>
    </citation>
    <scope>NUCLEOTIDE SEQUENCE [LARGE SCALE GENOMIC DNA]</scope>
    <source>
        <tissue evidence="10">Muscle</tissue>
    </source>
</reference>
<feature type="disulfide bond" evidence="8">
    <location>
        <begin position="650"/>
        <end position="662"/>
    </location>
</feature>
<keyword evidence="7 8" id="KW-1015">Disulfide bond</keyword>
<dbReference type="InterPro" id="IPR015420">
    <property type="entry name" value="Peptidase_S1A_nudel"/>
</dbReference>
<dbReference type="Proteomes" id="UP000283509">
    <property type="component" value="Unassembled WGS sequence"/>
</dbReference>
<evidence type="ECO:0000256" key="1">
    <source>
        <dbReference type="ARBA" id="ARBA00004167"/>
    </source>
</evidence>
<evidence type="ECO:0000256" key="7">
    <source>
        <dbReference type="ARBA" id="ARBA00023157"/>
    </source>
</evidence>
<feature type="disulfide bond" evidence="8">
    <location>
        <begin position="604"/>
        <end position="622"/>
    </location>
</feature>
<accession>A0A3R7N6E6</accession>
<dbReference type="Pfam" id="PF09342">
    <property type="entry name" value="DUF1986"/>
    <property type="match status" value="1"/>
</dbReference>
<keyword evidence="11" id="KW-1185">Reference proteome</keyword>
<feature type="domain" description="Peptidase S1" evidence="9">
    <location>
        <begin position="360"/>
        <end position="831"/>
    </location>
</feature>
<dbReference type="GO" id="GO:0006508">
    <property type="term" value="P:proteolysis"/>
    <property type="evidence" value="ECO:0007669"/>
    <property type="project" value="UniProtKB-KW"/>
</dbReference>
<keyword evidence="5" id="KW-1133">Transmembrane helix</keyword>
<keyword evidence="3" id="KW-0812">Transmembrane</keyword>
<comment type="caution">
    <text evidence="10">The sequence shown here is derived from an EMBL/GenBank/DDBJ whole genome shotgun (WGS) entry which is preliminary data.</text>
</comment>
<dbReference type="InterPro" id="IPR001254">
    <property type="entry name" value="Trypsin_dom"/>
</dbReference>
<dbReference type="Gene3D" id="2.40.128.620">
    <property type="match status" value="1"/>
</dbReference>
<dbReference type="PROSITE" id="PS50240">
    <property type="entry name" value="TRYPSIN_DOM"/>
    <property type="match status" value="1"/>
</dbReference>
<keyword evidence="4" id="KW-0677">Repeat</keyword>
<dbReference type="Gene3D" id="2.40.10.10">
    <property type="entry name" value="Trypsin-like serine proteases"/>
    <property type="match status" value="1"/>
</dbReference>
<name>A0A3R7N6E6_PENVA</name>
<evidence type="ECO:0000256" key="8">
    <source>
        <dbReference type="PROSITE-ProRule" id="PRU00124"/>
    </source>
</evidence>
<reference evidence="10 11" key="1">
    <citation type="submission" date="2018-04" db="EMBL/GenBank/DDBJ databases">
        <authorList>
            <person name="Zhang X."/>
            <person name="Yuan J."/>
            <person name="Li F."/>
            <person name="Xiang J."/>
        </authorList>
    </citation>
    <scope>NUCLEOTIDE SEQUENCE [LARGE SCALE GENOMIC DNA]</scope>
    <source>
        <tissue evidence="10">Muscle</tissue>
    </source>
</reference>
<dbReference type="InterPro" id="IPR002172">
    <property type="entry name" value="LDrepeatLR_classA_rpt"/>
</dbReference>
<feature type="disulfide bond" evidence="8">
    <location>
        <begin position="669"/>
        <end position="684"/>
    </location>
</feature>
<dbReference type="SUPFAM" id="SSF50494">
    <property type="entry name" value="Trypsin-like serine proteases"/>
    <property type="match status" value="1"/>
</dbReference>
<protein>
    <submittedName>
        <fullName evidence="10">Putative serine protease nudel</fullName>
    </submittedName>
</protein>
<dbReference type="PANTHER" id="PTHR24270:SF62">
    <property type="entry name" value="LOW-DENSITY LIPOPROTEIN RECEPTOR-RELATED PROTEIN 2"/>
    <property type="match status" value="1"/>
</dbReference>
<comment type="subcellular location">
    <subcellularLocation>
        <location evidence="2">Endomembrane system</location>
    </subcellularLocation>
    <subcellularLocation>
        <location evidence="1">Membrane</location>
        <topology evidence="1">Single-pass membrane protein</topology>
    </subcellularLocation>
</comment>
<dbReference type="Pfam" id="PF00057">
    <property type="entry name" value="Ldl_recept_a"/>
    <property type="match status" value="4"/>
</dbReference>
<dbReference type="OrthoDB" id="6363922at2759"/>
<dbReference type="GO" id="GO:0016192">
    <property type="term" value="P:vesicle-mediated transport"/>
    <property type="evidence" value="ECO:0007669"/>
    <property type="project" value="UniProtKB-ARBA"/>
</dbReference>
<proteinExistence type="predicted"/>
<dbReference type="AlphaFoldDB" id="A0A3R7N6E6"/>
<evidence type="ECO:0000259" key="9">
    <source>
        <dbReference type="PROSITE" id="PS50240"/>
    </source>
</evidence>
<dbReference type="EMBL" id="QCYY01001370">
    <property type="protein sequence ID" value="ROT78505.1"/>
    <property type="molecule type" value="Genomic_DNA"/>
</dbReference>
<evidence type="ECO:0000256" key="5">
    <source>
        <dbReference type="ARBA" id="ARBA00022989"/>
    </source>
</evidence>
<feature type="disulfide bond" evidence="8">
    <location>
        <begin position="657"/>
        <end position="675"/>
    </location>
</feature>
<dbReference type="SUPFAM" id="SSF57424">
    <property type="entry name" value="LDL receptor-like module"/>
    <property type="match status" value="5"/>
</dbReference>
<organism evidence="10 11">
    <name type="scientific">Penaeus vannamei</name>
    <name type="common">Whiteleg shrimp</name>
    <name type="synonym">Litopenaeus vannamei</name>
    <dbReference type="NCBI Taxonomy" id="6689"/>
    <lineage>
        <taxon>Eukaryota</taxon>
        <taxon>Metazoa</taxon>
        <taxon>Ecdysozoa</taxon>
        <taxon>Arthropoda</taxon>
        <taxon>Crustacea</taxon>
        <taxon>Multicrustacea</taxon>
        <taxon>Malacostraca</taxon>
        <taxon>Eumalacostraca</taxon>
        <taxon>Eucarida</taxon>
        <taxon>Decapoda</taxon>
        <taxon>Dendrobranchiata</taxon>
        <taxon>Penaeoidea</taxon>
        <taxon>Penaeidae</taxon>
        <taxon>Penaeus</taxon>
    </lineage>
</organism>
<evidence type="ECO:0000313" key="10">
    <source>
        <dbReference type="EMBL" id="ROT78505.1"/>
    </source>
</evidence>
<keyword evidence="6" id="KW-0472">Membrane</keyword>
<evidence type="ECO:0000256" key="3">
    <source>
        <dbReference type="ARBA" id="ARBA00022692"/>
    </source>
</evidence>
<evidence type="ECO:0000256" key="6">
    <source>
        <dbReference type="ARBA" id="ARBA00023136"/>
    </source>
</evidence>
<keyword evidence="10" id="KW-0645">Protease</keyword>
<dbReference type="PROSITE" id="PS01209">
    <property type="entry name" value="LDLRA_1"/>
    <property type="match status" value="2"/>
</dbReference>